<reference evidence="1" key="2">
    <citation type="journal article" date="2022" name="New Phytol.">
        <title>Evolutionary transition to the ectomycorrhizal habit in the genomes of a hyperdiverse lineage of mushroom-forming fungi.</title>
        <authorList>
            <person name="Looney B."/>
            <person name="Miyauchi S."/>
            <person name="Morin E."/>
            <person name="Drula E."/>
            <person name="Courty P.E."/>
            <person name="Kohler A."/>
            <person name="Kuo A."/>
            <person name="LaButti K."/>
            <person name="Pangilinan J."/>
            <person name="Lipzen A."/>
            <person name="Riley R."/>
            <person name="Andreopoulos W."/>
            <person name="He G."/>
            <person name="Johnson J."/>
            <person name="Nolan M."/>
            <person name="Tritt A."/>
            <person name="Barry K.W."/>
            <person name="Grigoriev I.V."/>
            <person name="Nagy L.G."/>
            <person name="Hibbett D."/>
            <person name="Henrissat B."/>
            <person name="Matheny P.B."/>
            <person name="Labbe J."/>
            <person name="Martin F.M."/>
        </authorList>
    </citation>
    <scope>NUCLEOTIDE SEQUENCE</scope>
    <source>
        <strain evidence="1">FP105234-sp</strain>
    </source>
</reference>
<dbReference type="EMBL" id="MU275900">
    <property type="protein sequence ID" value="KAI0047662.1"/>
    <property type="molecule type" value="Genomic_DNA"/>
</dbReference>
<proteinExistence type="predicted"/>
<organism evidence="1 2">
    <name type="scientific">Auriscalpium vulgare</name>
    <dbReference type="NCBI Taxonomy" id="40419"/>
    <lineage>
        <taxon>Eukaryota</taxon>
        <taxon>Fungi</taxon>
        <taxon>Dikarya</taxon>
        <taxon>Basidiomycota</taxon>
        <taxon>Agaricomycotina</taxon>
        <taxon>Agaricomycetes</taxon>
        <taxon>Russulales</taxon>
        <taxon>Auriscalpiaceae</taxon>
        <taxon>Auriscalpium</taxon>
    </lineage>
</organism>
<feature type="non-terminal residue" evidence="1">
    <location>
        <position position="81"/>
    </location>
</feature>
<reference evidence="1" key="1">
    <citation type="submission" date="2021-02" db="EMBL/GenBank/DDBJ databases">
        <authorList>
            <consortium name="DOE Joint Genome Institute"/>
            <person name="Ahrendt S."/>
            <person name="Looney B.P."/>
            <person name="Miyauchi S."/>
            <person name="Morin E."/>
            <person name="Drula E."/>
            <person name="Courty P.E."/>
            <person name="Chicoki N."/>
            <person name="Fauchery L."/>
            <person name="Kohler A."/>
            <person name="Kuo A."/>
            <person name="Labutti K."/>
            <person name="Pangilinan J."/>
            <person name="Lipzen A."/>
            <person name="Riley R."/>
            <person name="Andreopoulos W."/>
            <person name="He G."/>
            <person name="Johnson J."/>
            <person name="Barry K.W."/>
            <person name="Grigoriev I.V."/>
            <person name="Nagy L."/>
            <person name="Hibbett D."/>
            <person name="Henrissat B."/>
            <person name="Matheny P.B."/>
            <person name="Labbe J."/>
            <person name="Martin F."/>
        </authorList>
    </citation>
    <scope>NUCLEOTIDE SEQUENCE</scope>
    <source>
        <strain evidence="1">FP105234-sp</strain>
    </source>
</reference>
<protein>
    <submittedName>
        <fullName evidence="1">Uncharacterized protein</fullName>
    </submittedName>
</protein>
<gene>
    <name evidence="1" type="ORF">FA95DRAFT_1463630</name>
</gene>
<evidence type="ECO:0000313" key="2">
    <source>
        <dbReference type="Proteomes" id="UP000814033"/>
    </source>
</evidence>
<name>A0ACB8RV25_9AGAM</name>
<feature type="non-terminal residue" evidence="1">
    <location>
        <position position="1"/>
    </location>
</feature>
<accession>A0ACB8RV25</accession>
<keyword evidence="2" id="KW-1185">Reference proteome</keyword>
<sequence>SFSARSSPRPIPAHECSVVPPIFTDAMPVDAVIASLSGLPGSLRALIISRRRTDFPMYQPAEPVKKTFSPCATLCRMARCS</sequence>
<comment type="caution">
    <text evidence="1">The sequence shown here is derived from an EMBL/GenBank/DDBJ whole genome shotgun (WGS) entry which is preliminary data.</text>
</comment>
<evidence type="ECO:0000313" key="1">
    <source>
        <dbReference type="EMBL" id="KAI0047662.1"/>
    </source>
</evidence>
<dbReference type="Proteomes" id="UP000814033">
    <property type="component" value="Unassembled WGS sequence"/>
</dbReference>